<evidence type="ECO:0000256" key="15">
    <source>
        <dbReference type="SAM" id="MobiDB-lite"/>
    </source>
</evidence>
<keyword evidence="6 14" id="KW-0863">Zinc-finger</keyword>
<evidence type="ECO:0000256" key="13">
    <source>
        <dbReference type="ARBA" id="ARBA00023242"/>
    </source>
</evidence>
<feature type="domain" description="C2H2-type" evidence="16">
    <location>
        <begin position="113"/>
        <end position="136"/>
    </location>
</feature>
<dbReference type="GO" id="GO:0000981">
    <property type="term" value="F:DNA-binding transcription factor activity, RNA polymerase II-specific"/>
    <property type="evidence" value="ECO:0007669"/>
    <property type="project" value="TreeGrafter"/>
</dbReference>
<evidence type="ECO:0000256" key="5">
    <source>
        <dbReference type="ARBA" id="ARBA00022737"/>
    </source>
</evidence>
<evidence type="ECO:0000256" key="4">
    <source>
        <dbReference type="ARBA" id="ARBA00022723"/>
    </source>
</evidence>
<feature type="domain" description="C2H2-type" evidence="16">
    <location>
        <begin position="53"/>
        <end position="82"/>
    </location>
</feature>
<dbReference type="AlphaFoldDB" id="A0A8C5DNX9"/>
<evidence type="ECO:0000256" key="12">
    <source>
        <dbReference type="ARBA" id="ARBA00023163"/>
    </source>
</evidence>
<feature type="region of interest" description="Disordered" evidence="15">
    <location>
        <begin position="22"/>
        <end position="53"/>
    </location>
</feature>
<dbReference type="GO" id="GO:0005634">
    <property type="term" value="C:nucleus"/>
    <property type="evidence" value="ECO:0007669"/>
    <property type="project" value="UniProtKB-SubCell"/>
</dbReference>
<name>A0A8C5DNX9_GOUWI</name>
<keyword evidence="4" id="KW-0479">Metal-binding</keyword>
<dbReference type="Gene3D" id="3.30.160.60">
    <property type="entry name" value="Classic Zinc Finger"/>
    <property type="match status" value="3"/>
</dbReference>
<dbReference type="InterPro" id="IPR013087">
    <property type="entry name" value="Znf_C2H2_type"/>
</dbReference>
<evidence type="ECO:0000256" key="6">
    <source>
        <dbReference type="ARBA" id="ARBA00022771"/>
    </source>
</evidence>
<feature type="domain" description="C2H2-type" evidence="16">
    <location>
        <begin position="83"/>
        <end position="112"/>
    </location>
</feature>
<protein>
    <submittedName>
        <fullName evidence="17">Kruppel-like factor 1 (erythroid)</fullName>
    </submittedName>
</protein>
<evidence type="ECO:0000313" key="18">
    <source>
        <dbReference type="Proteomes" id="UP000694680"/>
    </source>
</evidence>
<keyword evidence="9" id="KW-0805">Transcription regulation</keyword>
<evidence type="ECO:0000256" key="9">
    <source>
        <dbReference type="ARBA" id="ARBA00023015"/>
    </source>
</evidence>
<evidence type="ECO:0000256" key="14">
    <source>
        <dbReference type="PROSITE-ProRule" id="PRU00042"/>
    </source>
</evidence>
<dbReference type="PROSITE" id="PS00028">
    <property type="entry name" value="ZINC_FINGER_C2H2_1"/>
    <property type="match status" value="3"/>
</dbReference>
<dbReference type="Ensembl" id="ENSGWIT00000009841.1">
    <property type="protein sequence ID" value="ENSGWIP00000008812.1"/>
    <property type="gene ID" value="ENSGWIG00000005246.1"/>
</dbReference>
<dbReference type="FunFam" id="3.30.160.60:FF:000707">
    <property type="entry name" value="Putative Krueppel-like factor 1"/>
    <property type="match status" value="1"/>
</dbReference>
<sequence>TNQEVNYSPMFTTWLSILPPPHQPLLMRPQLPPGGEEGKRGRRPPERKKPAVHRCEYPGCSKTYTKSSHLKAHLRTHTGEKPYQCSWDGCSWKFARSDELTRHYRKHTGQKPYECVLCHRAFSRSDHLALHMKRHT</sequence>
<evidence type="ECO:0000259" key="16">
    <source>
        <dbReference type="PROSITE" id="PS50157"/>
    </source>
</evidence>
<keyword evidence="13" id="KW-0539">Nucleus</keyword>
<dbReference type="SMART" id="SM00355">
    <property type="entry name" value="ZnF_C2H2"/>
    <property type="match status" value="3"/>
</dbReference>
<accession>A0A8C5DNX9</accession>
<evidence type="ECO:0000256" key="8">
    <source>
        <dbReference type="ARBA" id="ARBA00022843"/>
    </source>
</evidence>
<evidence type="ECO:0000256" key="7">
    <source>
        <dbReference type="ARBA" id="ARBA00022833"/>
    </source>
</evidence>
<reference evidence="17" key="2">
    <citation type="submission" date="2025-08" db="UniProtKB">
        <authorList>
            <consortium name="Ensembl"/>
        </authorList>
    </citation>
    <scope>IDENTIFICATION</scope>
</reference>
<evidence type="ECO:0000256" key="2">
    <source>
        <dbReference type="ARBA" id="ARBA00006991"/>
    </source>
</evidence>
<organism evidence="17 18">
    <name type="scientific">Gouania willdenowi</name>
    <name type="common">Blunt-snouted clingfish</name>
    <name type="synonym">Lepadogaster willdenowi</name>
    <dbReference type="NCBI Taxonomy" id="441366"/>
    <lineage>
        <taxon>Eukaryota</taxon>
        <taxon>Metazoa</taxon>
        <taxon>Chordata</taxon>
        <taxon>Craniata</taxon>
        <taxon>Vertebrata</taxon>
        <taxon>Euteleostomi</taxon>
        <taxon>Actinopterygii</taxon>
        <taxon>Neopterygii</taxon>
        <taxon>Teleostei</taxon>
        <taxon>Neoteleostei</taxon>
        <taxon>Acanthomorphata</taxon>
        <taxon>Ovalentaria</taxon>
        <taxon>Blenniimorphae</taxon>
        <taxon>Blenniiformes</taxon>
        <taxon>Gobiesocoidei</taxon>
        <taxon>Gobiesocidae</taxon>
        <taxon>Gobiesocinae</taxon>
        <taxon>Gouania</taxon>
    </lineage>
</organism>
<dbReference type="Proteomes" id="UP000694680">
    <property type="component" value="Chromosome 1"/>
</dbReference>
<feature type="compositionally biased region" description="Basic and acidic residues" evidence="15">
    <location>
        <begin position="36"/>
        <end position="53"/>
    </location>
</feature>
<reference evidence="17" key="3">
    <citation type="submission" date="2025-09" db="UniProtKB">
        <authorList>
            <consortium name="Ensembl"/>
        </authorList>
    </citation>
    <scope>IDENTIFICATION</scope>
</reference>
<keyword evidence="7" id="KW-0862">Zinc</keyword>
<evidence type="ECO:0000256" key="1">
    <source>
        <dbReference type="ARBA" id="ARBA00004123"/>
    </source>
</evidence>
<dbReference type="PROSITE" id="PS50157">
    <property type="entry name" value="ZINC_FINGER_C2H2_2"/>
    <property type="match status" value="3"/>
</dbReference>
<keyword evidence="5" id="KW-0677">Repeat</keyword>
<evidence type="ECO:0000313" key="17">
    <source>
        <dbReference type="Ensembl" id="ENSGWIP00000008812.1"/>
    </source>
</evidence>
<reference evidence="17" key="1">
    <citation type="submission" date="2020-06" db="EMBL/GenBank/DDBJ databases">
        <authorList>
            <consortium name="Wellcome Sanger Institute Data Sharing"/>
        </authorList>
    </citation>
    <scope>NUCLEOTIDE SEQUENCE [LARGE SCALE GENOMIC DNA]</scope>
</reference>
<dbReference type="GO" id="GO:0000978">
    <property type="term" value="F:RNA polymerase II cis-regulatory region sequence-specific DNA binding"/>
    <property type="evidence" value="ECO:0007669"/>
    <property type="project" value="TreeGrafter"/>
</dbReference>
<keyword evidence="12" id="KW-0804">Transcription</keyword>
<keyword evidence="3" id="KW-0597">Phosphoprotein</keyword>
<dbReference type="Pfam" id="PF00096">
    <property type="entry name" value="zf-C2H2"/>
    <property type="match status" value="3"/>
</dbReference>
<proteinExistence type="inferred from homology"/>
<dbReference type="GO" id="GO:0045893">
    <property type="term" value="P:positive regulation of DNA-templated transcription"/>
    <property type="evidence" value="ECO:0007669"/>
    <property type="project" value="UniProtKB-ARBA"/>
</dbReference>
<comment type="subcellular location">
    <subcellularLocation>
        <location evidence="1">Nucleus</location>
    </subcellularLocation>
</comment>
<evidence type="ECO:0000256" key="3">
    <source>
        <dbReference type="ARBA" id="ARBA00022553"/>
    </source>
</evidence>
<keyword evidence="18" id="KW-1185">Reference proteome</keyword>
<comment type="similarity">
    <text evidence="2">Belongs to the krueppel C2H2-type zinc-finger protein family.</text>
</comment>
<keyword evidence="10" id="KW-0238">DNA-binding</keyword>
<dbReference type="SUPFAM" id="SSF57667">
    <property type="entry name" value="beta-beta-alpha zinc fingers"/>
    <property type="match status" value="2"/>
</dbReference>
<keyword evidence="8" id="KW-0832">Ubl conjugation</keyword>
<dbReference type="GO" id="GO:0008270">
    <property type="term" value="F:zinc ion binding"/>
    <property type="evidence" value="ECO:0007669"/>
    <property type="project" value="UniProtKB-KW"/>
</dbReference>
<evidence type="ECO:0000256" key="10">
    <source>
        <dbReference type="ARBA" id="ARBA00023125"/>
    </source>
</evidence>
<dbReference type="PANTHER" id="PTHR23235">
    <property type="entry name" value="KRUEPPEL-LIKE TRANSCRIPTION FACTOR"/>
    <property type="match status" value="1"/>
</dbReference>
<evidence type="ECO:0000256" key="11">
    <source>
        <dbReference type="ARBA" id="ARBA00023159"/>
    </source>
</evidence>
<dbReference type="InterPro" id="IPR036236">
    <property type="entry name" value="Znf_C2H2_sf"/>
</dbReference>
<keyword evidence="11" id="KW-0010">Activator</keyword>
<dbReference type="FunFam" id="3.30.160.60:FF:000237">
    <property type="entry name" value="Krueppel-like factor 2"/>
    <property type="match status" value="1"/>
</dbReference>
<dbReference type="FunFam" id="3.30.160.60:FF:000018">
    <property type="entry name" value="Krueppel-like factor 15"/>
    <property type="match status" value="1"/>
</dbReference>
<dbReference type="PANTHER" id="PTHR23235:SF145">
    <property type="entry name" value="KRUPPEL-LIKE FACTOR 1"/>
    <property type="match status" value="1"/>
</dbReference>